<comment type="function">
    <text evidence="2">May be involved in the metabolism of insect hormones and in the breakdown of synthetic insecticides.</text>
</comment>
<evidence type="ECO:0000256" key="15">
    <source>
        <dbReference type="RuleBase" id="RU000461"/>
    </source>
</evidence>
<evidence type="ECO:0000256" key="13">
    <source>
        <dbReference type="ARBA" id="ARBA00023136"/>
    </source>
</evidence>
<dbReference type="EMBL" id="OV651821">
    <property type="protein sequence ID" value="CAH1115584.1"/>
    <property type="molecule type" value="Genomic_DNA"/>
</dbReference>
<keyword evidence="13" id="KW-0472">Membrane</keyword>
<evidence type="ECO:0000256" key="6">
    <source>
        <dbReference type="ARBA" id="ARBA00022617"/>
    </source>
</evidence>
<accession>A0A9P0DBQ7</accession>
<comment type="similarity">
    <text evidence="5 15">Belongs to the cytochrome P450 family.</text>
</comment>
<dbReference type="Gene3D" id="1.10.630.10">
    <property type="entry name" value="Cytochrome P450"/>
    <property type="match status" value="1"/>
</dbReference>
<evidence type="ECO:0000313" key="17">
    <source>
        <dbReference type="Proteomes" id="UP001153636"/>
    </source>
</evidence>
<dbReference type="GO" id="GO:0005506">
    <property type="term" value="F:iron ion binding"/>
    <property type="evidence" value="ECO:0007669"/>
    <property type="project" value="InterPro"/>
</dbReference>
<comment type="cofactor">
    <cofactor evidence="1 14">
        <name>heme</name>
        <dbReference type="ChEBI" id="CHEBI:30413"/>
    </cofactor>
</comment>
<dbReference type="PRINTS" id="PR00385">
    <property type="entry name" value="P450"/>
</dbReference>
<keyword evidence="11 14" id="KW-0408">Iron</keyword>
<organism evidence="16 17">
    <name type="scientific">Psylliodes chrysocephalus</name>
    <dbReference type="NCBI Taxonomy" id="3402493"/>
    <lineage>
        <taxon>Eukaryota</taxon>
        <taxon>Metazoa</taxon>
        <taxon>Ecdysozoa</taxon>
        <taxon>Arthropoda</taxon>
        <taxon>Hexapoda</taxon>
        <taxon>Insecta</taxon>
        <taxon>Pterygota</taxon>
        <taxon>Neoptera</taxon>
        <taxon>Endopterygota</taxon>
        <taxon>Coleoptera</taxon>
        <taxon>Polyphaga</taxon>
        <taxon>Cucujiformia</taxon>
        <taxon>Chrysomeloidea</taxon>
        <taxon>Chrysomelidae</taxon>
        <taxon>Galerucinae</taxon>
        <taxon>Alticini</taxon>
        <taxon>Psylliodes</taxon>
    </lineage>
</organism>
<dbReference type="PROSITE" id="PS00086">
    <property type="entry name" value="CYTOCHROME_P450"/>
    <property type="match status" value="1"/>
</dbReference>
<evidence type="ECO:0000256" key="10">
    <source>
        <dbReference type="ARBA" id="ARBA00023002"/>
    </source>
</evidence>
<dbReference type="SUPFAM" id="SSF48264">
    <property type="entry name" value="Cytochrome P450"/>
    <property type="match status" value="1"/>
</dbReference>
<evidence type="ECO:0000256" key="14">
    <source>
        <dbReference type="PIRSR" id="PIRSR602401-1"/>
    </source>
</evidence>
<keyword evidence="8" id="KW-0256">Endoplasmic reticulum</keyword>
<evidence type="ECO:0000256" key="11">
    <source>
        <dbReference type="ARBA" id="ARBA00023004"/>
    </source>
</evidence>
<dbReference type="PRINTS" id="PR00463">
    <property type="entry name" value="EP450I"/>
</dbReference>
<dbReference type="CDD" id="cd20628">
    <property type="entry name" value="CYP4"/>
    <property type="match status" value="1"/>
</dbReference>
<evidence type="ECO:0008006" key="18">
    <source>
        <dbReference type="Google" id="ProtNLM"/>
    </source>
</evidence>
<comment type="subcellular location">
    <subcellularLocation>
        <location evidence="4">Endoplasmic reticulum membrane</location>
        <topology evidence="4">Peripheral membrane protein</topology>
    </subcellularLocation>
    <subcellularLocation>
        <location evidence="3">Microsome membrane</location>
        <topology evidence="3">Peripheral membrane protein</topology>
    </subcellularLocation>
</comment>
<evidence type="ECO:0000256" key="12">
    <source>
        <dbReference type="ARBA" id="ARBA00023033"/>
    </source>
</evidence>
<evidence type="ECO:0000256" key="1">
    <source>
        <dbReference type="ARBA" id="ARBA00001971"/>
    </source>
</evidence>
<dbReference type="GO" id="GO:0004497">
    <property type="term" value="F:monooxygenase activity"/>
    <property type="evidence" value="ECO:0007669"/>
    <property type="project" value="UniProtKB-KW"/>
</dbReference>
<keyword evidence="7 14" id="KW-0479">Metal-binding</keyword>
<dbReference type="InterPro" id="IPR050196">
    <property type="entry name" value="Cytochrome_P450_Monoox"/>
</dbReference>
<dbReference type="InterPro" id="IPR036396">
    <property type="entry name" value="Cyt_P450_sf"/>
</dbReference>
<protein>
    <recommendedName>
        <fullName evidence="18">Cytochrome P450</fullName>
    </recommendedName>
</protein>
<evidence type="ECO:0000256" key="4">
    <source>
        <dbReference type="ARBA" id="ARBA00004406"/>
    </source>
</evidence>
<keyword evidence="6 14" id="KW-0349">Heme</keyword>
<sequence>MFLALFVLFWALLCYMFGMNFFKKLGKFIKYLLVVYKLPGPERVAVFGNMWQIWCKPEEVFKQLRLWSKEHGPVYIVSVTYLFPGVNIAEAEAFEKVAGTIKNIKKAPVYNFLKLWLGQGLLRSTGDKWHTRRKILTPAFHFSILQQFVTIFNTQTNRFVNVLKQETDKEWTNVVPLVSQFTLCTISDTSMGTPLNLESENDKNYVSAIYQVGKIVYYRLTRPWTYCNTLFYKFFPTGYKEKELVKTLHDFTDNIIAKRMEYFEKFEVSEDDSYNYSKSKKMAFLDLLINAKLTDGSIDDQGIKDEVNTFLFEGHDTIATSLGFILMLLANHRNYQDQIFQEIITVLEDCVENPEVKHLNELKFLERCIKEGLRLYPSIPMIARVMEENTEVNGYILPRNAPVHIHIFDIHRNEKHWPDPEKFDPDRFLPENCVNRHPFSFVPFSAGPRNCIGQRFAYLELKAVLCGIIRNFILEPVDTQETIQLVPDIVLRTENEILKVKFSLRST</sequence>
<dbReference type="Pfam" id="PF00067">
    <property type="entry name" value="p450"/>
    <property type="match status" value="1"/>
</dbReference>
<evidence type="ECO:0000256" key="5">
    <source>
        <dbReference type="ARBA" id="ARBA00010617"/>
    </source>
</evidence>
<gene>
    <name evidence="16" type="ORF">PSYICH_LOCUS15133</name>
</gene>
<keyword evidence="9" id="KW-0492">Microsome</keyword>
<evidence type="ECO:0000256" key="7">
    <source>
        <dbReference type="ARBA" id="ARBA00022723"/>
    </source>
</evidence>
<dbReference type="AlphaFoldDB" id="A0A9P0DBQ7"/>
<dbReference type="InterPro" id="IPR017972">
    <property type="entry name" value="Cyt_P450_CS"/>
</dbReference>
<dbReference type="PANTHER" id="PTHR24291">
    <property type="entry name" value="CYTOCHROME P450 FAMILY 4"/>
    <property type="match status" value="1"/>
</dbReference>
<evidence type="ECO:0000256" key="9">
    <source>
        <dbReference type="ARBA" id="ARBA00022848"/>
    </source>
</evidence>
<feature type="binding site" description="axial binding residue" evidence="14">
    <location>
        <position position="451"/>
    </location>
    <ligand>
        <name>heme</name>
        <dbReference type="ChEBI" id="CHEBI:30413"/>
    </ligand>
    <ligandPart>
        <name>Fe</name>
        <dbReference type="ChEBI" id="CHEBI:18248"/>
    </ligandPart>
</feature>
<dbReference type="InterPro" id="IPR001128">
    <property type="entry name" value="Cyt_P450"/>
</dbReference>
<proteinExistence type="inferred from homology"/>
<dbReference type="PANTHER" id="PTHR24291:SF189">
    <property type="entry name" value="CYTOCHROME P450 4C3-RELATED"/>
    <property type="match status" value="1"/>
</dbReference>
<reference evidence="16" key="1">
    <citation type="submission" date="2022-01" db="EMBL/GenBank/DDBJ databases">
        <authorList>
            <person name="King R."/>
        </authorList>
    </citation>
    <scope>NUCLEOTIDE SEQUENCE</scope>
</reference>
<evidence type="ECO:0000256" key="3">
    <source>
        <dbReference type="ARBA" id="ARBA00004174"/>
    </source>
</evidence>
<evidence type="ECO:0000256" key="8">
    <source>
        <dbReference type="ARBA" id="ARBA00022824"/>
    </source>
</evidence>
<dbReference type="Proteomes" id="UP001153636">
    <property type="component" value="Chromosome 9"/>
</dbReference>
<dbReference type="GO" id="GO:0020037">
    <property type="term" value="F:heme binding"/>
    <property type="evidence" value="ECO:0007669"/>
    <property type="project" value="InterPro"/>
</dbReference>
<keyword evidence="12 15" id="KW-0503">Monooxygenase</keyword>
<evidence type="ECO:0000313" key="16">
    <source>
        <dbReference type="EMBL" id="CAH1115584.1"/>
    </source>
</evidence>
<dbReference type="OrthoDB" id="1470350at2759"/>
<keyword evidence="10 15" id="KW-0560">Oxidoreductase</keyword>
<dbReference type="GO" id="GO:0016705">
    <property type="term" value="F:oxidoreductase activity, acting on paired donors, with incorporation or reduction of molecular oxygen"/>
    <property type="evidence" value="ECO:0007669"/>
    <property type="project" value="InterPro"/>
</dbReference>
<keyword evidence="17" id="KW-1185">Reference proteome</keyword>
<evidence type="ECO:0000256" key="2">
    <source>
        <dbReference type="ARBA" id="ARBA00003690"/>
    </source>
</evidence>
<dbReference type="InterPro" id="IPR002401">
    <property type="entry name" value="Cyt_P450_E_grp-I"/>
</dbReference>
<dbReference type="GO" id="GO:0005789">
    <property type="term" value="C:endoplasmic reticulum membrane"/>
    <property type="evidence" value="ECO:0007669"/>
    <property type="project" value="UniProtKB-SubCell"/>
</dbReference>
<name>A0A9P0DBQ7_9CUCU</name>